<evidence type="ECO:0000256" key="1">
    <source>
        <dbReference type="ARBA" id="ARBA00022676"/>
    </source>
</evidence>
<gene>
    <name evidence="3" type="ORF">NWE73_14210</name>
</gene>
<proteinExistence type="predicted"/>
<keyword evidence="1" id="KW-0328">Glycosyltransferase</keyword>
<reference evidence="3" key="1">
    <citation type="submission" date="2022-08" db="EMBL/GenBank/DDBJ databases">
        <title>Novel Bdellovibrio Species Isolated from Svalbard: Designation Bdellovibrio svalbardensis.</title>
        <authorList>
            <person name="Mitchell R.J."/>
            <person name="Choi S.Y."/>
        </authorList>
    </citation>
    <scope>NUCLEOTIDE SEQUENCE</scope>
    <source>
        <strain evidence="3">PAP01</strain>
    </source>
</reference>
<comment type="caution">
    <text evidence="3">The sequence shown here is derived from an EMBL/GenBank/DDBJ whole genome shotgun (WGS) entry which is preliminary data.</text>
</comment>
<dbReference type="EMBL" id="JANRMI010000004">
    <property type="protein sequence ID" value="MDG0817531.1"/>
    <property type="molecule type" value="Genomic_DNA"/>
</dbReference>
<dbReference type="InterPro" id="IPR002201">
    <property type="entry name" value="Glyco_trans_9"/>
</dbReference>
<evidence type="ECO:0000313" key="4">
    <source>
        <dbReference type="Proteomes" id="UP001152321"/>
    </source>
</evidence>
<dbReference type="PANTHER" id="PTHR30160">
    <property type="entry name" value="TETRAACYLDISACCHARIDE 4'-KINASE-RELATED"/>
    <property type="match status" value="1"/>
</dbReference>
<accession>A0ABT6DNW4</accession>
<sequence length="384" mass="42351">MPVSDCRHFSGYKPCKKNEFCDSSCAHKDIPQISLLVVHLGALGAVVRSTSLLRAIKRKYPSSMVTWVTDAPAHQLLHNHPAIDRVLTTTEADLLQLSTLEFEVALVIDKSLKAVGVLKRTTVDQIFGFTVNPRNGAIVPATAAANELWQLGLNDEKKFFENTKAETQLMVEALELGPFQRDEYWLPLNKQEDLTRQARRSEWLQGKSLIIGLNTGCSNVIAHKKLTVEYHRILIQKLSHEIPDAQLVLLGGPEDTERNVLIATGLPVISSETRSGLRDGLVSVAACDIVITGDSLGMHMAISQQKQVIAWFGPTCAHEIDIYERGAKILTKSPCAPCWKRACEKDIMCYDQVSLMEILDAVKSSRTNCLSRGSAAVDPAIEAL</sequence>
<dbReference type="Pfam" id="PF01075">
    <property type="entry name" value="Glyco_transf_9"/>
    <property type="match status" value="1"/>
</dbReference>
<dbReference type="Gene3D" id="3.40.50.2000">
    <property type="entry name" value="Glycogen Phosphorylase B"/>
    <property type="match status" value="2"/>
</dbReference>
<keyword evidence="4" id="KW-1185">Reference proteome</keyword>
<dbReference type="RefSeq" id="WP_277579003.1">
    <property type="nucleotide sequence ID" value="NZ_JANRMI010000004.1"/>
</dbReference>
<dbReference type="CDD" id="cd03789">
    <property type="entry name" value="GT9_LPS_heptosyltransferase"/>
    <property type="match status" value="1"/>
</dbReference>
<dbReference type="InterPro" id="IPR051199">
    <property type="entry name" value="LPS_LOS_Heptosyltrfase"/>
</dbReference>
<dbReference type="Proteomes" id="UP001152321">
    <property type="component" value="Unassembled WGS sequence"/>
</dbReference>
<dbReference type="PANTHER" id="PTHR30160:SF7">
    <property type="entry name" value="ADP-HEPTOSE--LPS HEPTOSYLTRANSFERASE 2"/>
    <property type="match status" value="1"/>
</dbReference>
<protein>
    <submittedName>
        <fullName evidence="3">Glycosyltransferase family 9 protein</fullName>
    </submittedName>
</protein>
<keyword evidence="2" id="KW-0808">Transferase</keyword>
<evidence type="ECO:0000256" key="2">
    <source>
        <dbReference type="ARBA" id="ARBA00022679"/>
    </source>
</evidence>
<dbReference type="SUPFAM" id="SSF53756">
    <property type="entry name" value="UDP-Glycosyltransferase/glycogen phosphorylase"/>
    <property type="match status" value="1"/>
</dbReference>
<organism evidence="3 4">
    <name type="scientific">Bdellovibrio svalbardensis</name>
    <dbReference type="NCBI Taxonomy" id="2972972"/>
    <lineage>
        <taxon>Bacteria</taxon>
        <taxon>Pseudomonadati</taxon>
        <taxon>Bdellovibrionota</taxon>
        <taxon>Bdellovibrionia</taxon>
        <taxon>Bdellovibrionales</taxon>
        <taxon>Pseudobdellovibrionaceae</taxon>
        <taxon>Bdellovibrio</taxon>
    </lineage>
</organism>
<name>A0ABT6DNW4_9BACT</name>
<evidence type="ECO:0000313" key="3">
    <source>
        <dbReference type="EMBL" id="MDG0817531.1"/>
    </source>
</evidence>